<name>A0A834JDD1_VESGE</name>
<evidence type="ECO:0000313" key="2">
    <source>
        <dbReference type="EMBL" id="KAF7386304.1"/>
    </source>
</evidence>
<evidence type="ECO:0000313" key="3">
    <source>
        <dbReference type="Proteomes" id="UP000617340"/>
    </source>
</evidence>
<organism evidence="2 3">
    <name type="scientific">Vespula germanica</name>
    <name type="common">German yellow jacket</name>
    <name type="synonym">Paravespula germanica</name>
    <dbReference type="NCBI Taxonomy" id="30212"/>
    <lineage>
        <taxon>Eukaryota</taxon>
        <taxon>Metazoa</taxon>
        <taxon>Ecdysozoa</taxon>
        <taxon>Arthropoda</taxon>
        <taxon>Hexapoda</taxon>
        <taxon>Insecta</taxon>
        <taxon>Pterygota</taxon>
        <taxon>Neoptera</taxon>
        <taxon>Endopterygota</taxon>
        <taxon>Hymenoptera</taxon>
        <taxon>Apocrita</taxon>
        <taxon>Aculeata</taxon>
        <taxon>Vespoidea</taxon>
        <taxon>Vespidae</taxon>
        <taxon>Vespinae</taxon>
        <taxon>Vespula</taxon>
    </lineage>
</organism>
<feature type="region of interest" description="Disordered" evidence="1">
    <location>
        <begin position="156"/>
        <end position="175"/>
    </location>
</feature>
<dbReference type="Proteomes" id="UP000617340">
    <property type="component" value="Unassembled WGS sequence"/>
</dbReference>
<evidence type="ECO:0000256" key="1">
    <source>
        <dbReference type="SAM" id="MobiDB-lite"/>
    </source>
</evidence>
<dbReference type="EMBL" id="JACSDZ010000015">
    <property type="protein sequence ID" value="KAF7386304.1"/>
    <property type="molecule type" value="Genomic_DNA"/>
</dbReference>
<proteinExistence type="predicted"/>
<accession>A0A834JDD1</accession>
<reference evidence="2" key="1">
    <citation type="journal article" date="2020" name="G3 (Bethesda)">
        <title>High-Quality Assemblies for Three Invasive Social Wasps from the &lt;i&gt;Vespula&lt;/i&gt; Genus.</title>
        <authorList>
            <person name="Harrop T.W.R."/>
            <person name="Guhlin J."/>
            <person name="McLaughlin G.M."/>
            <person name="Permina E."/>
            <person name="Stockwell P."/>
            <person name="Gilligan J."/>
            <person name="Le Lec M.F."/>
            <person name="Gruber M.A.M."/>
            <person name="Quinn O."/>
            <person name="Lovegrove M."/>
            <person name="Duncan E.J."/>
            <person name="Remnant E.J."/>
            <person name="Van Eeckhoven J."/>
            <person name="Graham B."/>
            <person name="Knapp R.A."/>
            <person name="Langford K.W."/>
            <person name="Kronenberg Z."/>
            <person name="Press M.O."/>
            <person name="Eacker S.M."/>
            <person name="Wilson-Rankin E.E."/>
            <person name="Purcell J."/>
            <person name="Lester P.J."/>
            <person name="Dearden P.K."/>
        </authorList>
    </citation>
    <scope>NUCLEOTIDE SEQUENCE</scope>
    <source>
        <strain evidence="2">Linc-1</strain>
    </source>
</reference>
<feature type="compositionally biased region" description="Acidic residues" evidence="1">
    <location>
        <begin position="94"/>
        <end position="112"/>
    </location>
</feature>
<gene>
    <name evidence="2" type="ORF">HZH68_013436</name>
</gene>
<comment type="caution">
    <text evidence="2">The sequence shown here is derived from an EMBL/GenBank/DDBJ whole genome shotgun (WGS) entry which is preliminary data.</text>
</comment>
<protein>
    <submittedName>
        <fullName evidence="2">Uncharacterized protein</fullName>
    </submittedName>
</protein>
<dbReference type="AlphaFoldDB" id="A0A834JDD1"/>
<feature type="region of interest" description="Disordered" evidence="1">
    <location>
        <begin position="88"/>
        <end position="112"/>
    </location>
</feature>
<sequence>MMQRWRAGSTLELARALAIGRSANHSFDLQRSFHSDPEFGGHEHKARAVNEVVLTRARNTVKNVFARNRTGPIRECFWNPKRINEGVENSIYADDADDDDDDDDDDDEDDEDVDRVIIGIVEVNDASHAPREKKSVVVYEIRAGWTAVKPTETNIEPVTGALPGQLHRPFPASGT</sequence>
<keyword evidence="3" id="KW-1185">Reference proteome</keyword>